<dbReference type="AlphaFoldDB" id="A0A6A6QIN7"/>
<reference evidence="1" key="1">
    <citation type="journal article" date="2020" name="Stud. Mycol.">
        <title>101 Dothideomycetes genomes: a test case for predicting lifestyles and emergence of pathogens.</title>
        <authorList>
            <person name="Haridas S."/>
            <person name="Albert R."/>
            <person name="Binder M."/>
            <person name="Bloem J."/>
            <person name="Labutti K."/>
            <person name="Salamov A."/>
            <person name="Andreopoulos B."/>
            <person name="Baker S."/>
            <person name="Barry K."/>
            <person name="Bills G."/>
            <person name="Bluhm B."/>
            <person name="Cannon C."/>
            <person name="Castanera R."/>
            <person name="Culley D."/>
            <person name="Daum C."/>
            <person name="Ezra D."/>
            <person name="Gonzalez J."/>
            <person name="Henrissat B."/>
            <person name="Kuo A."/>
            <person name="Liang C."/>
            <person name="Lipzen A."/>
            <person name="Lutzoni F."/>
            <person name="Magnuson J."/>
            <person name="Mondo S."/>
            <person name="Nolan M."/>
            <person name="Ohm R."/>
            <person name="Pangilinan J."/>
            <person name="Park H.-J."/>
            <person name="Ramirez L."/>
            <person name="Alfaro M."/>
            <person name="Sun H."/>
            <person name="Tritt A."/>
            <person name="Yoshinaga Y."/>
            <person name="Zwiers L.-H."/>
            <person name="Turgeon B."/>
            <person name="Goodwin S."/>
            <person name="Spatafora J."/>
            <person name="Crous P."/>
            <person name="Grigoriev I."/>
        </authorList>
    </citation>
    <scope>NUCLEOTIDE SEQUENCE</scope>
    <source>
        <strain evidence="1">CBS 269.34</strain>
    </source>
</reference>
<evidence type="ECO:0000313" key="2">
    <source>
        <dbReference type="Proteomes" id="UP000799750"/>
    </source>
</evidence>
<proteinExistence type="predicted"/>
<dbReference type="Proteomes" id="UP000799750">
    <property type="component" value="Unassembled WGS sequence"/>
</dbReference>
<dbReference type="OrthoDB" id="3764174at2759"/>
<dbReference type="EMBL" id="MU004194">
    <property type="protein sequence ID" value="KAF2492275.1"/>
    <property type="molecule type" value="Genomic_DNA"/>
</dbReference>
<organism evidence="1 2">
    <name type="scientific">Lophium mytilinum</name>
    <dbReference type="NCBI Taxonomy" id="390894"/>
    <lineage>
        <taxon>Eukaryota</taxon>
        <taxon>Fungi</taxon>
        <taxon>Dikarya</taxon>
        <taxon>Ascomycota</taxon>
        <taxon>Pezizomycotina</taxon>
        <taxon>Dothideomycetes</taxon>
        <taxon>Pleosporomycetidae</taxon>
        <taxon>Mytilinidiales</taxon>
        <taxon>Mytilinidiaceae</taxon>
        <taxon>Lophium</taxon>
    </lineage>
</organism>
<protein>
    <submittedName>
        <fullName evidence="1">Uncharacterized protein</fullName>
    </submittedName>
</protein>
<gene>
    <name evidence="1" type="ORF">BU16DRAFT_564732</name>
</gene>
<keyword evidence="2" id="KW-1185">Reference proteome</keyword>
<sequence>MDIPLIILPAYLQERVQRLPSLHISPSEMEESVRPCAPANGSLYHILRCGHKIRTTEPQPCGQNCRIFFGKPEFCCRRCVEKEVRQTLAIGGELAVPEEEVQEEVNWAIQTDLGLCGKRAAETVTYRDPVEDYYRDRFFPELAAEDYESTEMQGVERRYRRTSARVEPWNPEIWNRFHQRDQNGQTRRRRYTLAPAVSDVLVDDLTEDLRQLEATVRDEAQDHEIDVIDNLLGHLQAGESSPDAETSR</sequence>
<name>A0A6A6QIN7_9PEZI</name>
<evidence type="ECO:0000313" key="1">
    <source>
        <dbReference type="EMBL" id="KAF2492275.1"/>
    </source>
</evidence>
<accession>A0A6A6QIN7</accession>